<evidence type="ECO:0000313" key="3">
    <source>
        <dbReference type="Proteomes" id="UP001152484"/>
    </source>
</evidence>
<dbReference type="EMBL" id="CAMAPE010000011">
    <property type="protein sequence ID" value="CAH9079769.1"/>
    <property type="molecule type" value="Genomic_DNA"/>
</dbReference>
<keyword evidence="3" id="KW-1185">Reference proteome</keyword>
<dbReference type="OrthoDB" id="1305922at2759"/>
<accession>A0A9P0YYC0</accession>
<feature type="region of interest" description="Disordered" evidence="1">
    <location>
        <begin position="62"/>
        <end position="89"/>
    </location>
</feature>
<dbReference type="AlphaFoldDB" id="A0A9P0YYC0"/>
<evidence type="ECO:0000256" key="1">
    <source>
        <dbReference type="SAM" id="MobiDB-lite"/>
    </source>
</evidence>
<protein>
    <submittedName>
        <fullName evidence="2">Uncharacterized protein</fullName>
    </submittedName>
</protein>
<name>A0A9P0YYC0_CUSEU</name>
<gene>
    <name evidence="2" type="ORF">CEURO_LOCUS7227</name>
</gene>
<proteinExistence type="predicted"/>
<organism evidence="2 3">
    <name type="scientific">Cuscuta europaea</name>
    <name type="common">European dodder</name>
    <dbReference type="NCBI Taxonomy" id="41803"/>
    <lineage>
        <taxon>Eukaryota</taxon>
        <taxon>Viridiplantae</taxon>
        <taxon>Streptophyta</taxon>
        <taxon>Embryophyta</taxon>
        <taxon>Tracheophyta</taxon>
        <taxon>Spermatophyta</taxon>
        <taxon>Magnoliopsida</taxon>
        <taxon>eudicotyledons</taxon>
        <taxon>Gunneridae</taxon>
        <taxon>Pentapetalae</taxon>
        <taxon>asterids</taxon>
        <taxon>lamiids</taxon>
        <taxon>Solanales</taxon>
        <taxon>Convolvulaceae</taxon>
        <taxon>Cuscuteae</taxon>
        <taxon>Cuscuta</taxon>
        <taxon>Cuscuta subgen. Cuscuta</taxon>
    </lineage>
</organism>
<comment type="caution">
    <text evidence="2">The sequence shown here is derived from an EMBL/GenBank/DDBJ whole genome shotgun (WGS) entry which is preliminary data.</text>
</comment>
<dbReference type="Proteomes" id="UP001152484">
    <property type="component" value="Unassembled WGS sequence"/>
</dbReference>
<sequence length="153" mass="16303">MGQARDDREVMGFAVNVDGRHKAGSGKQDKSGITCGHCNIPGHEISRCFELVGYPEWWGDRPRFTSKNGGRGGRDSAARGGTSAGRGCGGARAHAAAVEGASLCVRHDSGEEKAGQLDKGDEYDRLMPGFTQDQWKAFLSAFGPTLEEADWSG</sequence>
<reference evidence="2" key="1">
    <citation type="submission" date="2022-07" db="EMBL/GenBank/DDBJ databases">
        <authorList>
            <person name="Macas J."/>
            <person name="Novak P."/>
            <person name="Neumann P."/>
        </authorList>
    </citation>
    <scope>NUCLEOTIDE SEQUENCE</scope>
</reference>
<evidence type="ECO:0000313" key="2">
    <source>
        <dbReference type="EMBL" id="CAH9079769.1"/>
    </source>
</evidence>